<keyword evidence="4 5" id="KW-0472">Membrane</keyword>
<organism evidence="7 8">
    <name type="scientific">Effrenium voratum</name>
    <dbReference type="NCBI Taxonomy" id="2562239"/>
    <lineage>
        <taxon>Eukaryota</taxon>
        <taxon>Sar</taxon>
        <taxon>Alveolata</taxon>
        <taxon>Dinophyceae</taxon>
        <taxon>Suessiales</taxon>
        <taxon>Symbiodiniaceae</taxon>
        <taxon>Effrenium</taxon>
    </lineage>
</organism>
<comment type="caution">
    <text evidence="7">The sequence shown here is derived from an EMBL/GenBank/DDBJ whole genome shotgun (WGS) entry which is preliminary data.</text>
</comment>
<name>A0AA36N3B3_9DINO</name>
<feature type="domain" description="Ion transport" evidence="6">
    <location>
        <begin position="2"/>
        <end position="128"/>
    </location>
</feature>
<dbReference type="GO" id="GO:0005248">
    <property type="term" value="F:voltage-gated sodium channel activity"/>
    <property type="evidence" value="ECO:0007669"/>
    <property type="project" value="TreeGrafter"/>
</dbReference>
<dbReference type="Pfam" id="PF00520">
    <property type="entry name" value="Ion_trans"/>
    <property type="match status" value="1"/>
</dbReference>
<evidence type="ECO:0000256" key="5">
    <source>
        <dbReference type="SAM" id="Phobius"/>
    </source>
</evidence>
<keyword evidence="2 5" id="KW-0812">Transmembrane</keyword>
<feature type="transmembrane region" description="Helical" evidence="5">
    <location>
        <begin position="95"/>
        <end position="124"/>
    </location>
</feature>
<feature type="non-terminal residue" evidence="7">
    <location>
        <position position="160"/>
    </location>
</feature>
<evidence type="ECO:0000313" key="7">
    <source>
        <dbReference type="EMBL" id="CAJ1390783.1"/>
    </source>
</evidence>
<gene>
    <name evidence="7" type="ORF">EVOR1521_LOCUS16106</name>
</gene>
<evidence type="ECO:0000259" key="6">
    <source>
        <dbReference type="Pfam" id="PF00520"/>
    </source>
</evidence>
<comment type="subcellular location">
    <subcellularLocation>
        <location evidence="1">Membrane</location>
        <topology evidence="1">Multi-pass membrane protein</topology>
    </subcellularLocation>
</comment>
<keyword evidence="3 5" id="KW-1133">Transmembrane helix</keyword>
<dbReference type="GO" id="GO:0001518">
    <property type="term" value="C:voltage-gated sodium channel complex"/>
    <property type="evidence" value="ECO:0007669"/>
    <property type="project" value="TreeGrafter"/>
</dbReference>
<dbReference type="InterPro" id="IPR005821">
    <property type="entry name" value="Ion_trans_dom"/>
</dbReference>
<dbReference type="EMBL" id="CAUJNA010002143">
    <property type="protein sequence ID" value="CAJ1390783.1"/>
    <property type="molecule type" value="Genomic_DNA"/>
</dbReference>
<dbReference type="InterPro" id="IPR027359">
    <property type="entry name" value="Volt_channel_dom_sf"/>
</dbReference>
<reference evidence="7" key="1">
    <citation type="submission" date="2023-08" db="EMBL/GenBank/DDBJ databases">
        <authorList>
            <person name="Chen Y."/>
            <person name="Shah S."/>
            <person name="Dougan E. K."/>
            <person name="Thang M."/>
            <person name="Chan C."/>
        </authorList>
    </citation>
    <scope>NUCLEOTIDE SEQUENCE</scope>
</reference>
<evidence type="ECO:0000256" key="3">
    <source>
        <dbReference type="ARBA" id="ARBA00022989"/>
    </source>
</evidence>
<dbReference type="Gene3D" id="1.20.120.350">
    <property type="entry name" value="Voltage-gated potassium channels. Chain C"/>
    <property type="match status" value="1"/>
</dbReference>
<dbReference type="SUPFAM" id="SSF81324">
    <property type="entry name" value="Voltage-gated potassium channels"/>
    <property type="match status" value="1"/>
</dbReference>
<dbReference type="AlphaFoldDB" id="A0AA36N3B3"/>
<evidence type="ECO:0000256" key="4">
    <source>
        <dbReference type="ARBA" id="ARBA00023136"/>
    </source>
</evidence>
<dbReference type="PANTHER" id="PTHR10037:SF62">
    <property type="entry name" value="SODIUM CHANNEL PROTEIN 60E"/>
    <property type="match status" value="1"/>
</dbReference>
<protein>
    <recommendedName>
        <fullName evidence="6">Ion transport domain-containing protein</fullName>
    </recommendedName>
</protein>
<sequence>VVFTVINITFCVAFTLELVLRLYAHQMQFFIGDGWAWNLFDGIVVLFSIVDELSQLLLVSDTRLLGFAGVLRMLRLGRLLRLVRLIRVIPALKSMVTLISASVNSFFWTGVLLLILMYCVAVYFTELATDVRMNIQEKKAERLAEIQRYWGSLGQEPLGT</sequence>
<dbReference type="Proteomes" id="UP001178507">
    <property type="component" value="Unassembled WGS sequence"/>
</dbReference>
<feature type="transmembrane region" description="Helical" evidence="5">
    <location>
        <begin position="6"/>
        <end position="23"/>
    </location>
</feature>
<evidence type="ECO:0000256" key="1">
    <source>
        <dbReference type="ARBA" id="ARBA00004141"/>
    </source>
</evidence>
<keyword evidence="8" id="KW-1185">Reference proteome</keyword>
<accession>A0AA36N3B3</accession>
<dbReference type="InterPro" id="IPR043203">
    <property type="entry name" value="VGCC_Ca_Na"/>
</dbReference>
<proteinExistence type="predicted"/>
<evidence type="ECO:0000313" key="8">
    <source>
        <dbReference type="Proteomes" id="UP001178507"/>
    </source>
</evidence>
<evidence type="ECO:0000256" key="2">
    <source>
        <dbReference type="ARBA" id="ARBA00022692"/>
    </source>
</evidence>
<dbReference type="PANTHER" id="PTHR10037">
    <property type="entry name" value="VOLTAGE-GATED CATION CHANNEL CALCIUM AND SODIUM"/>
    <property type="match status" value="1"/>
</dbReference>